<dbReference type="SUPFAM" id="SSF54593">
    <property type="entry name" value="Glyoxalase/Bleomycin resistance protein/Dihydroxybiphenyl dioxygenase"/>
    <property type="match status" value="1"/>
</dbReference>
<reference evidence="2 3" key="1">
    <citation type="submission" date="2019-03" db="EMBL/GenBank/DDBJ databases">
        <title>Genomic Encyclopedia of Type Strains, Phase IV (KMG-IV): sequencing the most valuable type-strain genomes for metagenomic binning, comparative biology and taxonomic classification.</title>
        <authorList>
            <person name="Goeker M."/>
        </authorList>
    </citation>
    <scope>NUCLEOTIDE SEQUENCE [LARGE SCALE GENOMIC DNA]</scope>
    <source>
        <strain evidence="2 3">DSM 21667</strain>
    </source>
</reference>
<evidence type="ECO:0000313" key="3">
    <source>
        <dbReference type="Proteomes" id="UP000295293"/>
    </source>
</evidence>
<dbReference type="InterPro" id="IPR029068">
    <property type="entry name" value="Glyas_Bleomycin-R_OHBP_Dase"/>
</dbReference>
<evidence type="ECO:0000259" key="1">
    <source>
        <dbReference type="Pfam" id="PF06983"/>
    </source>
</evidence>
<keyword evidence="3" id="KW-1185">Reference proteome</keyword>
<protein>
    <submittedName>
        <fullName evidence="2">PhnB protein</fullName>
    </submittedName>
</protein>
<feature type="domain" description="PhnB-like" evidence="1">
    <location>
        <begin position="2"/>
        <end position="132"/>
    </location>
</feature>
<gene>
    <name evidence="2" type="ORF">DFR29_112128</name>
</gene>
<dbReference type="RefSeq" id="WP_133820179.1">
    <property type="nucleotide sequence ID" value="NZ_SNZH01000012.1"/>
</dbReference>
<accession>A0A4R6YRX1</accession>
<name>A0A4R6YRX1_9GAMM</name>
<dbReference type="PANTHER" id="PTHR33990:SF1">
    <property type="entry name" value="PROTEIN YJDN"/>
    <property type="match status" value="1"/>
</dbReference>
<comment type="caution">
    <text evidence="2">The sequence shown here is derived from an EMBL/GenBank/DDBJ whole genome shotgun (WGS) entry which is preliminary data.</text>
</comment>
<evidence type="ECO:0000313" key="2">
    <source>
        <dbReference type="EMBL" id="TDR40814.1"/>
    </source>
</evidence>
<dbReference type="Proteomes" id="UP000295293">
    <property type="component" value="Unassembled WGS sequence"/>
</dbReference>
<dbReference type="InterPro" id="IPR028973">
    <property type="entry name" value="PhnB-like"/>
</dbReference>
<dbReference type="EMBL" id="SNZH01000012">
    <property type="protein sequence ID" value="TDR40814.1"/>
    <property type="molecule type" value="Genomic_DNA"/>
</dbReference>
<dbReference type="PANTHER" id="PTHR33990">
    <property type="entry name" value="PROTEIN YJDN-RELATED"/>
    <property type="match status" value="1"/>
</dbReference>
<dbReference type="CDD" id="cd06588">
    <property type="entry name" value="PhnB_like"/>
    <property type="match status" value="1"/>
</dbReference>
<dbReference type="Gene3D" id="3.10.180.10">
    <property type="entry name" value="2,3-Dihydroxybiphenyl 1,2-Dioxygenase, domain 1"/>
    <property type="match status" value="1"/>
</dbReference>
<dbReference type="AlphaFoldDB" id="A0A4R6YRX1"/>
<proteinExistence type="predicted"/>
<organism evidence="2 3">
    <name type="scientific">Tahibacter aquaticus</name>
    <dbReference type="NCBI Taxonomy" id="520092"/>
    <lineage>
        <taxon>Bacteria</taxon>
        <taxon>Pseudomonadati</taxon>
        <taxon>Pseudomonadota</taxon>
        <taxon>Gammaproteobacteria</taxon>
        <taxon>Lysobacterales</taxon>
        <taxon>Rhodanobacteraceae</taxon>
        <taxon>Tahibacter</taxon>
    </lineage>
</organism>
<dbReference type="Pfam" id="PF06983">
    <property type="entry name" value="3-dmu-9_3-mt"/>
    <property type="match status" value="1"/>
</dbReference>
<sequence length="137" mass="14765">MKMNAYLTFNGNCAEAFHYYAEHLDGKINAIMKFGDAPEGGGCGPEMADKTIHACMTIDGQDLMGSDAVSQYCPYEPLKGISLSLHPASLADAERVFAALSAGGSVGMPLEKTFWAARFGTCTDQFGVPWMINLEKE</sequence>
<dbReference type="OrthoDB" id="9795306at2"/>